<dbReference type="AlphaFoldDB" id="A0AAW8Q0L7"/>
<comment type="caution">
    <text evidence="1">The sequence shown here is derived from an EMBL/GenBank/DDBJ whole genome shotgun (WGS) entry which is preliminary data.</text>
</comment>
<dbReference type="RefSeq" id="WP_311019983.1">
    <property type="nucleotide sequence ID" value="NZ_JAUHGG010000003.1"/>
</dbReference>
<accession>A0AAW8Q0L7</accession>
<evidence type="ECO:0000313" key="2">
    <source>
        <dbReference type="Proteomes" id="UP001253193"/>
    </source>
</evidence>
<proteinExistence type="predicted"/>
<protein>
    <submittedName>
        <fullName evidence="1">Uncharacterized protein</fullName>
    </submittedName>
</protein>
<dbReference type="Proteomes" id="UP001253193">
    <property type="component" value="Unassembled WGS sequence"/>
</dbReference>
<evidence type="ECO:0000313" key="1">
    <source>
        <dbReference type="EMBL" id="MDS1821129.1"/>
    </source>
</evidence>
<sequence>MKVVIKKDALELHSRSIPARMGHSQDTMNWRNSISKMLDNSEDRTFEVCTSHLFDSSFNVVNPHSEYAIQIPDYMVEAVIDDARIGKSKCGYCGKVAETSQGHCEKGCKVEYFKPLLKD</sequence>
<name>A0AAW8Q0L7_VIBPH</name>
<reference evidence="1" key="1">
    <citation type="submission" date="2023-06" db="EMBL/GenBank/DDBJ databases">
        <title>Genomic Diversity of Vibrio spp. and Metagenomic Analysis of Pathogens in Florida Gulf Coastal Waters Following Hurricane Ian.</title>
        <authorList>
            <person name="Brumfield K.D."/>
        </authorList>
    </citation>
    <scope>NUCLEOTIDE SEQUENCE</scope>
    <source>
        <strain evidence="1">WBS2B-138</strain>
    </source>
</reference>
<dbReference type="EMBL" id="JAUHGG010000003">
    <property type="protein sequence ID" value="MDS1821129.1"/>
    <property type="molecule type" value="Genomic_DNA"/>
</dbReference>
<organism evidence="1 2">
    <name type="scientific">Vibrio parahaemolyticus</name>
    <dbReference type="NCBI Taxonomy" id="670"/>
    <lineage>
        <taxon>Bacteria</taxon>
        <taxon>Pseudomonadati</taxon>
        <taxon>Pseudomonadota</taxon>
        <taxon>Gammaproteobacteria</taxon>
        <taxon>Vibrionales</taxon>
        <taxon>Vibrionaceae</taxon>
        <taxon>Vibrio</taxon>
    </lineage>
</organism>
<gene>
    <name evidence="1" type="ORF">QX249_10695</name>
</gene>